<feature type="region of interest" description="Disordered" evidence="1">
    <location>
        <begin position="48"/>
        <end position="93"/>
    </location>
</feature>
<feature type="compositionally biased region" description="Basic and acidic residues" evidence="1">
    <location>
        <begin position="117"/>
        <end position="134"/>
    </location>
</feature>
<comment type="caution">
    <text evidence="2">The sequence shown here is derived from an EMBL/GenBank/DDBJ whole genome shotgun (WGS) entry which is preliminary data.</text>
</comment>
<sequence length="151" mass="17107">TIKEYGSFDEVKSIKKYLEFLTKTPGAMEGSKTDHTLYFLKKYGGKAGAQAADRSQGKPSSDYSDRAHATVQGKRSAAGSDSRNRGYKKPKFGVQRELCTYSPRCIAKKLRNEKEDCFKWRDDQAKKKSRDERSNSQSSQSRDGPKYQSSR</sequence>
<evidence type="ECO:0000313" key="2">
    <source>
        <dbReference type="EMBL" id="KAF9939231.1"/>
    </source>
</evidence>
<dbReference type="OrthoDB" id="2392608at2759"/>
<proteinExistence type="predicted"/>
<feature type="region of interest" description="Disordered" evidence="1">
    <location>
        <begin position="117"/>
        <end position="151"/>
    </location>
</feature>
<dbReference type="AlphaFoldDB" id="A0A9P6IQF5"/>
<dbReference type="EMBL" id="JAAAHY010003646">
    <property type="protein sequence ID" value="KAF9939231.1"/>
    <property type="molecule type" value="Genomic_DNA"/>
</dbReference>
<name>A0A9P6IQF5_MORAP</name>
<organism evidence="2 3">
    <name type="scientific">Mortierella alpina</name>
    <name type="common">Oleaginous fungus</name>
    <name type="synonym">Mortierella renispora</name>
    <dbReference type="NCBI Taxonomy" id="64518"/>
    <lineage>
        <taxon>Eukaryota</taxon>
        <taxon>Fungi</taxon>
        <taxon>Fungi incertae sedis</taxon>
        <taxon>Mucoromycota</taxon>
        <taxon>Mortierellomycotina</taxon>
        <taxon>Mortierellomycetes</taxon>
        <taxon>Mortierellales</taxon>
        <taxon>Mortierellaceae</taxon>
        <taxon>Mortierella</taxon>
    </lineage>
</organism>
<protein>
    <submittedName>
        <fullName evidence="2">Uncharacterized protein</fullName>
    </submittedName>
</protein>
<accession>A0A9P6IQF5</accession>
<feature type="non-terminal residue" evidence="2">
    <location>
        <position position="1"/>
    </location>
</feature>
<evidence type="ECO:0000256" key="1">
    <source>
        <dbReference type="SAM" id="MobiDB-lite"/>
    </source>
</evidence>
<reference evidence="2" key="1">
    <citation type="journal article" date="2020" name="Fungal Divers.">
        <title>Resolving the Mortierellaceae phylogeny through synthesis of multi-gene phylogenetics and phylogenomics.</title>
        <authorList>
            <person name="Vandepol N."/>
            <person name="Liber J."/>
            <person name="Desiro A."/>
            <person name="Na H."/>
            <person name="Kennedy M."/>
            <person name="Barry K."/>
            <person name="Grigoriev I.V."/>
            <person name="Miller A.N."/>
            <person name="O'Donnell K."/>
            <person name="Stajich J.E."/>
            <person name="Bonito G."/>
        </authorList>
    </citation>
    <scope>NUCLEOTIDE SEQUENCE</scope>
    <source>
        <strain evidence="2">CK1249</strain>
    </source>
</reference>
<dbReference type="Proteomes" id="UP000738359">
    <property type="component" value="Unassembled WGS sequence"/>
</dbReference>
<feature type="non-terminal residue" evidence="2">
    <location>
        <position position="151"/>
    </location>
</feature>
<evidence type="ECO:0000313" key="3">
    <source>
        <dbReference type="Proteomes" id="UP000738359"/>
    </source>
</evidence>
<feature type="compositionally biased region" description="Polar residues" evidence="1">
    <location>
        <begin position="135"/>
        <end position="151"/>
    </location>
</feature>
<gene>
    <name evidence="2" type="ORF">BGZ70_006472</name>
</gene>
<keyword evidence="3" id="KW-1185">Reference proteome</keyword>